<dbReference type="SUPFAM" id="SSF51395">
    <property type="entry name" value="FMN-linked oxidoreductases"/>
    <property type="match status" value="1"/>
</dbReference>
<feature type="binding site" evidence="7">
    <location>
        <position position="114"/>
    </location>
    <ligand>
        <name>FMN</name>
        <dbReference type="ChEBI" id="CHEBI:58210"/>
    </ligand>
</feature>
<dbReference type="InterPro" id="IPR012133">
    <property type="entry name" value="Alpha-hydoxy_acid_DH_FMN"/>
</dbReference>
<dbReference type="CDD" id="cd02809">
    <property type="entry name" value="alpha_hydroxyacid_oxid_FMN"/>
    <property type="match status" value="1"/>
</dbReference>
<dbReference type="InterPro" id="IPR037396">
    <property type="entry name" value="FMN_HAD"/>
</dbReference>
<evidence type="ECO:0000256" key="1">
    <source>
        <dbReference type="ARBA" id="ARBA00001917"/>
    </source>
</evidence>
<dbReference type="PANTHER" id="PTHR10578:SF107">
    <property type="entry name" value="2-HYDROXYACID OXIDASE 1"/>
    <property type="match status" value="1"/>
</dbReference>
<dbReference type="InterPro" id="IPR000262">
    <property type="entry name" value="FMN-dep_DH"/>
</dbReference>
<dbReference type="Proteomes" id="UP000198215">
    <property type="component" value="Chromosome I"/>
</dbReference>
<feature type="binding site" evidence="7">
    <location>
        <position position="137"/>
    </location>
    <ligand>
        <name>glyoxylate</name>
        <dbReference type="ChEBI" id="CHEBI:36655"/>
    </ligand>
</feature>
<evidence type="ECO:0000256" key="4">
    <source>
        <dbReference type="ARBA" id="ARBA00023002"/>
    </source>
</evidence>
<evidence type="ECO:0000256" key="3">
    <source>
        <dbReference type="ARBA" id="ARBA00022643"/>
    </source>
</evidence>
<feature type="binding site" evidence="7">
    <location>
        <position position="32"/>
    </location>
    <ligand>
        <name>glyoxylate</name>
        <dbReference type="ChEBI" id="CHEBI:36655"/>
    </ligand>
</feature>
<evidence type="ECO:0000256" key="5">
    <source>
        <dbReference type="ARBA" id="ARBA00024042"/>
    </source>
</evidence>
<comment type="cofactor">
    <cofactor evidence="1">
        <name>FMN</name>
        <dbReference type="ChEBI" id="CHEBI:58210"/>
    </cofactor>
</comment>
<reference evidence="10" key="1">
    <citation type="submission" date="2016-06" db="EMBL/GenBank/DDBJ databases">
        <authorList>
            <person name="Varghese N."/>
            <person name="Submissions Spin"/>
        </authorList>
    </citation>
    <scope>NUCLEOTIDE SEQUENCE [LARGE SCALE GENOMIC DNA]</scope>
    <source>
        <strain evidence="10">DSM 45161</strain>
    </source>
</reference>
<dbReference type="OrthoDB" id="9770452at2"/>
<proteinExistence type="inferred from homology"/>
<dbReference type="PIRSF" id="PIRSF000138">
    <property type="entry name" value="Al-hdrx_acd_dh"/>
    <property type="match status" value="1"/>
</dbReference>
<organism evidence="9 10">
    <name type="scientific">Micromonospora coxensis</name>
    <dbReference type="NCBI Taxonomy" id="356852"/>
    <lineage>
        <taxon>Bacteria</taxon>
        <taxon>Bacillati</taxon>
        <taxon>Actinomycetota</taxon>
        <taxon>Actinomycetes</taxon>
        <taxon>Micromonosporales</taxon>
        <taxon>Micromonosporaceae</taxon>
        <taxon>Micromonospora</taxon>
    </lineage>
</organism>
<dbReference type="Pfam" id="PF01070">
    <property type="entry name" value="FMN_dh"/>
    <property type="match status" value="1"/>
</dbReference>
<dbReference type="RefSeq" id="WP_088978945.1">
    <property type="nucleotide sequence ID" value="NZ_LT607753.1"/>
</dbReference>
<dbReference type="Gene3D" id="3.20.20.70">
    <property type="entry name" value="Aldolase class I"/>
    <property type="match status" value="1"/>
</dbReference>
<feature type="binding site" evidence="7">
    <location>
        <begin position="288"/>
        <end position="292"/>
    </location>
    <ligand>
        <name>FMN</name>
        <dbReference type="ChEBI" id="CHEBI:58210"/>
    </ligand>
</feature>
<dbReference type="PROSITE" id="PS51349">
    <property type="entry name" value="FMN_HYDROXY_ACID_DH_2"/>
    <property type="match status" value="1"/>
</dbReference>
<dbReference type="PROSITE" id="PS00557">
    <property type="entry name" value="FMN_HYDROXY_ACID_DH_1"/>
    <property type="match status" value="1"/>
</dbReference>
<keyword evidence="3 7" id="KW-0288">FMN</keyword>
<feature type="binding site" evidence="7">
    <location>
        <position position="257"/>
    </location>
    <ligand>
        <name>glyoxylate</name>
        <dbReference type="ChEBI" id="CHEBI:36655"/>
    </ligand>
</feature>
<dbReference type="InterPro" id="IPR008259">
    <property type="entry name" value="FMN_hydac_DH_AS"/>
</dbReference>
<feature type="binding site" evidence="7">
    <location>
        <begin position="311"/>
        <end position="312"/>
    </location>
    <ligand>
        <name>FMN</name>
        <dbReference type="ChEBI" id="CHEBI:58210"/>
    </ligand>
</feature>
<feature type="domain" description="FMN hydroxy acid dehydrogenase" evidence="8">
    <location>
        <begin position="6"/>
        <end position="362"/>
    </location>
</feature>
<dbReference type="FunFam" id="3.20.20.70:FF:000029">
    <property type="entry name" value="L-lactate dehydrogenase"/>
    <property type="match status" value="1"/>
</dbReference>
<comment type="similarity">
    <text evidence="5">Belongs to the FMN-dependent alpha-hydroxy acid dehydrogenase family.</text>
</comment>
<name>A0A1C5K0K3_9ACTN</name>
<evidence type="ECO:0000256" key="2">
    <source>
        <dbReference type="ARBA" id="ARBA00022630"/>
    </source>
</evidence>
<feature type="binding site" evidence="7">
    <location>
        <position position="260"/>
    </location>
    <ligand>
        <name>glyoxylate</name>
        <dbReference type="ChEBI" id="CHEBI:36655"/>
    </ligand>
</feature>
<dbReference type="PANTHER" id="PTHR10578">
    <property type="entry name" value="S -2-HYDROXY-ACID OXIDASE-RELATED"/>
    <property type="match status" value="1"/>
</dbReference>
<dbReference type="GO" id="GO:0010181">
    <property type="term" value="F:FMN binding"/>
    <property type="evidence" value="ECO:0007669"/>
    <property type="project" value="InterPro"/>
</dbReference>
<protein>
    <submittedName>
        <fullName evidence="9">4-hydroxymandelate oxidase</fullName>
    </submittedName>
</protein>
<accession>A0A1C5K0K3</accession>
<gene>
    <name evidence="9" type="ORF">GA0070614_5902</name>
</gene>
<sequence>MAHEPAAAAGIASVDDLRRLARARLPGPVWDYVTGGAGEERTVRANRDAFRRLTLLPRVLVDVAARDPRTTVLGTGVAAPVGIAPTSYQSLAHPDGELATARAAGSRGLLDVVSVFSSVSLEDVAGAATGPLWFQLYCLRDRGVTRELVQRAAAAGYRALVLGVDLPVIGYRDRDIRNRFQLPPSVAPVNLPADVAPGGSVLDELNRALVDPALTWRDVEWIREISPLPLVVKGIVAADDADRAARIGADAVLVSNHGGRQLDGAPASITALPDVVSAVADRCEVYLDSGVRRGTDVLAAVARGARMAFVGRPVMWGLAAGGEDGVRAALDLYLTELDLAMAVCGCPDVPSIGPHLLGPTDPPGDRPADR</sequence>
<feature type="binding site" evidence="7">
    <location>
        <position position="135"/>
    </location>
    <ligand>
        <name>FMN</name>
        <dbReference type="ChEBI" id="CHEBI:58210"/>
    </ligand>
</feature>
<evidence type="ECO:0000313" key="10">
    <source>
        <dbReference type="Proteomes" id="UP000198215"/>
    </source>
</evidence>
<keyword evidence="10" id="KW-1185">Reference proteome</keyword>
<feature type="active site" description="Proton acceptor" evidence="6">
    <location>
        <position position="257"/>
    </location>
</feature>
<dbReference type="AlphaFoldDB" id="A0A1C5K0K3"/>
<evidence type="ECO:0000256" key="7">
    <source>
        <dbReference type="PIRSR" id="PIRSR000138-2"/>
    </source>
</evidence>
<feature type="binding site" evidence="7">
    <location>
        <position position="233"/>
    </location>
    <ligand>
        <name>FMN</name>
        <dbReference type="ChEBI" id="CHEBI:58210"/>
    </ligand>
</feature>
<evidence type="ECO:0000313" key="9">
    <source>
        <dbReference type="EMBL" id="SCG76354.1"/>
    </source>
</evidence>
<dbReference type="GO" id="GO:0016614">
    <property type="term" value="F:oxidoreductase activity, acting on CH-OH group of donors"/>
    <property type="evidence" value="ECO:0007669"/>
    <property type="project" value="UniProtKB-ARBA"/>
</dbReference>
<evidence type="ECO:0000259" key="8">
    <source>
        <dbReference type="PROSITE" id="PS51349"/>
    </source>
</evidence>
<evidence type="ECO:0000256" key="6">
    <source>
        <dbReference type="PIRSR" id="PIRSR000138-1"/>
    </source>
</evidence>
<keyword evidence="4" id="KW-0560">Oxidoreductase</keyword>
<keyword evidence="2 7" id="KW-0285">Flavoprotein</keyword>
<dbReference type="InterPro" id="IPR013785">
    <property type="entry name" value="Aldolase_TIM"/>
</dbReference>
<feature type="binding site" evidence="7">
    <location>
        <position position="255"/>
    </location>
    <ligand>
        <name>FMN</name>
        <dbReference type="ChEBI" id="CHEBI:58210"/>
    </ligand>
</feature>
<feature type="binding site" evidence="7">
    <location>
        <position position="172"/>
    </location>
    <ligand>
        <name>glyoxylate</name>
        <dbReference type="ChEBI" id="CHEBI:36655"/>
    </ligand>
</feature>
<dbReference type="EMBL" id="LT607753">
    <property type="protein sequence ID" value="SCG76354.1"/>
    <property type="molecule type" value="Genomic_DNA"/>
</dbReference>